<dbReference type="PANTHER" id="PTHR43245">
    <property type="entry name" value="BIFUNCTIONAL POLYMYXIN RESISTANCE PROTEIN ARNA"/>
    <property type="match status" value="1"/>
</dbReference>
<dbReference type="Proteomes" id="UP000680206">
    <property type="component" value="Unassembled WGS sequence"/>
</dbReference>
<comment type="caution">
    <text evidence="2">The sequence shown here is derived from an EMBL/GenBank/DDBJ whole genome shotgun (WGS) entry which is preliminary data.</text>
</comment>
<dbReference type="InterPro" id="IPR036291">
    <property type="entry name" value="NAD(P)-bd_dom_sf"/>
</dbReference>
<accession>A0ABS3S0U9</accession>
<dbReference type="EMBL" id="JAGEPF010000023">
    <property type="protein sequence ID" value="MBO2462635.1"/>
    <property type="molecule type" value="Genomic_DNA"/>
</dbReference>
<evidence type="ECO:0000313" key="2">
    <source>
        <dbReference type="EMBL" id="MBO2462635.1"/>
    </source>
</evidence>
<dbReference type="Pfam" id="PF01370">
    <property type="entry name" value="Epimerase"/>
    <property type="match status" value="1"/>
</dbReference>
<dbReference type="PANTHER" id="PTHR43245:SF13">
    <property type="entry name" value="UDP-D-APIOSE_UDP-D-XYLOSE SYNTHASE 2"/>
    <property type="match status" value="1"/>
</dbReference>
<dbReference type="InterPro" id="IPR001509">
    <property type="entry name" value="Epimerase_deHydtase"/>
</dbReference>
<gene>
    <name evidence="2" type="ORF">J4709_34210</name>
</gene>
<reference evidence="2 3" key="1">
    <citation type="submission" date="2021-03" db="EMBL/GenBank/DDBJ databases">
        <title>Actinomadura violae sp. nov., isolated from lichen in Thailand.</title>
        <authorList>
            <person name="Kanchanasin P."/>
            <person name="Saeng-In P."/>
            <person name="Phongsopitanun W."/>
            <person name="Yuki M."/>
            <person name="Kudo T."/>
            <person name="Ohkuma M."/>
            <person name="Tanasupawat S."/>
        </authorList>
    </citation>
    <scope>NUCLEOTIDE SEQUENCE [LARGE SCALE GENOMIC DNA]</scope>
    <source>
        <strain evidence="2 3">LCR2-06</strain>
    </source>
</reference>
<protein>
    <submittedName>
        <fullName evidence="2">NAD-dependent epimerase/dehydratase family protein</fullName>
    </submittedName>
</protein>
<dbReference type="SUPFAM" id="SSF51735">
    <property type="entry name" value="NAD(P)-binding Rossmann-fold domains"/>
    <property type="match status" value="1"/>
</dbReference>
<proteinExistence type="predicted"/>
<evidence type="ECO:0000259" key="1">
    <source>
        <dbReference type="Pfam" id="PF01370"/>
    </source>
</evidence>
<feature type="domain" description="NAD-dependent epimerase/dehydratase" evidence="1">
    <location>
        <begin position="14"/>
        <end position="230"/>
    </location>
</feature>
<organism evidence="2 3">
    <name type="scientific">Actinomadura violacea</name>
    <dbReference type="NCBI Taxonomy" id="2819934"/>
    <lineage>
        <taxon>Bacteria</taxon>
        <taxon>Bacillati</taxon>
        <taxon>Actinomycetota</taxon>
        <taxon>Actinomycetes</taxon>
        <taxon>Streptosporangiales</taxon>
        <taxon>Thermomonosporaceae</taxon>
        <taxon>Actinomadura</taxon>
    </lineage>
</organism>
<evidence type="ECO:0000313" key="3">
    <source>
        <dbReference type="Proteomes" id="UP000680206"/>
    </source>
</evidence>
<dbReference type="RefSeq" id="WP_208247084.1">
    <property type="nucleotide sequence ID" value="NZ_JAGEPF010000023.1"/>
</dbReference>
<name>A0ABS3S0U9_9ACTN</name>
<dbReference type="Gene3D" id="3.40.50.720">
    <property type="entry name" value="NAD(P)-binding Rossmann-like Domain"/>
    <property type="match status" value="1"/>
</dbReference>
<dbReference type="InterPro" id="IPR050177">
    <property type="entry name" value="Lipid_A_modif_metabolic_enz"/>
</dbReference>
<keyword evidence="3" id="KW-1185">Reference proteome</keyword>
<sequence length="304" mass="32397">MRTRSNVGPGRRAVIGAGGFIGRALCGRLRAGGAQVMPVTRDTRWPIGPDGTPLPELRDVEVLYYLATSVTPALAQTRPELVAADRERFNGLLDALATTERPPVVVLNSTGLTVCESADAVPCTEDAFAAPKSAYAKAKLAMENDLLSRTARVPGVVLRMSNVYGPGHGLRRGYGVVAHWLDAAANGRPLDLYGDADTVRDYLYIDDAVDALAGLGPATAELPAGVFNIATGAGTSLGRLLSAIRDVADRELTVRLRPGRGFDHPVALLDVARARRLLGWRARTPLSVGLERAWATVIRTKEKS</sequence>